<feature type="region of interest" description="Disordered" evidence="17">
    <location>
        <begin position="140"/>
        <end position="159"/>
    </location>
</feature>
<evidence type="ECO:0000313" key="22">
    <source>
        <dbReference type="RefSeq" id="XP_023594476.1"/>
    </source>
</evidence>
<protein>
    <recommendedName>
        <fullName evidence="2">protein kinase C</fullName>
        <ecNumber evidence="2">2.7.11.13</ecNumber>
    </recommendedName>
</protein>
<evidence type="ECO:0000256" key="11">
    <source>
        <dbReference type="ARBA" id="ARBA00022840"/>
    </source>
</evidence>
<evidence type="ECO:0000256" key="10">
    <source>
        <dbReference type="ARBA" id="ARBA00022833"/>
    </source>
</evidence>
<evidence type="ECO:0000256" key="2">
    <source>
        <dbReference type="ARBA" id="ARBA00012429"/>
    </source>
</evidence>
<gene>
    <name evidence="22" type="primary">PRKCZ</name>
</gene>
<dbReference type="Gene3D" id="3.10.20.90">
    <property type="entry name" value="Phosphatidylinositol 3-kinase Catalytic Subunit, Chain A, domain 1"/>
    <property type="match status" value="1"/>
</dbReference>
<keyword evidence="21" id="KW-1185">Reference proteome</keyword>
<evidence type="ECO:0000256" key="9">
    <source>
        <dbReference type="ARBA" id="ARBA00022777"/>
    </source>
</evidence>
<dbReference type="GeneID" id="101350086"/>
<evidence type="ECO:0000256" key="5">
    <source>
        <dbReference type="ARBA" id="ARBA00022679"/>
    </source>
</evidence>
<dbReference type="PROSITE" id="PS00108">
    <property type="entry name" value="PROTEIN_KINASE_ST"/>
    <property type="match status" value="1"/>
</dbReference>
<keyword evidence="8" id="KW-0863">Zinc-finger</keyword>
<dbReference type="SMART" id="SM00133">
    <property type="entry name" value="S_TK_X"/>
    <property type="match status" value="1"/>
</dbReference>
<feature type="binding site" evidence="15">
    <location>
        <position position="237"/>
    </location>
    <ligand>
        <name>ATP</name>
        <dbReference type="ChEBI" id="CHEBI:30616"/>
    </ligand>
</feature>
<keyword evidence="5" id="KW-0808">Transferase</keyword>
<evidence type="ECO:0000256" key="13">
    <source>
        <dbReference type="ARBA" id="ARBA00047470"/>
    </source>
</evidence>
<comment type="catalytic activity">
    <reaction evidence="12">
        <text>L-threonyl-[protein] + ATP = O-phospho-L-threonyl-[protein] + ADP + H(+)</text>
        <dbReference type="Rhea" id="RHEA:46608"/>
        <dbReference type="Rhea" id="RHEA-COMP:11060"/>
        <dbReference type="Rhea" id="RHEA-COMP:11605"/>
        <dbReference type="ChEBI" id="CHEBI:15378"/>
        <dbReference type="ChEBI" id="CHEBI:30013"/>
        <dbReference type="ChEBI" id="CHEBI:30616"/>
        <dbReference type="ChEBI" id="CHEBI:61977"/>
        <dbReference type="ChEBI" id="CHEBI:456216"/>
        <dbReference type="EC" id="2.7.11.13"/>
    </reaction>
</comment>
<evidence type="ECO:0000256" key="14">
    <source>
        <dbReference type="PIRSR" id="PIRSR000554-1"/>
    </source>
</evidence>
<dbReference type="PROSITE" id="PS00107">
    <property type="entry name" value="PROTEIN_KINASE_ATP"/>
    <property type="match status" value="1"/>
</dbReference>
<dbReference type="EC" id="2.7.11.13" evidence="2"/>
<dbReference type="Proteomes" id="UP000248480">
    <property type="component" value="Unplaced"/>
</dbReference>
<dbReference type="PROSITE" id="PS51745">
    <property type="entry name" value="PB1"/>
    <property type="match status" value="1"/>
</dbReference>
<dbReference type="RefSeq" id="XP_023594476.1">
    <property type="nucleotide sequence ID" value="XM_023738708.1"/>
</dbReference>
<keyword evidence="4" id="KW-0597">Phosphoprotein</keyword>
<comment type="similarity">
    <text evidence="1">Belongs to the protein kinase superfamily. AGC Ser/Thr protein kinase family. PKC subfamily.</text>
</comment>
<dbReference type="PIRSF" id="PIRSF000554">
    <property type="entry name" value="PKC_zeta"/>
    <property type="match status" value="1"/>
</dbReference>
<keyword evidence="11 15" id="KW-0067">ATP-binding</keyword>
<evidence type="ECO:0000256" key="12">
    <source>
        <dbReference type="ARBA" id="ARBA00047272"/>
    </source>
</evidence>
<evidence type="ECO:0000256" key="6">
    <source>
        <dbReference type="ARBA" id="ARBA00022723"/>
    </source>
</evidence>
<feature type="domain" description="PB1" evidence="20">
    <location>
        <begin position="15"/>
        <end position="98"/>
    </location>
</feature>
<keyword evidence="7 15" id="KW-0547">Nucleotide-binding</keyword>
<accession>A0A2Y9RLI5</accession>
<feature type="binding site" evidence="16">
    <location>
        <position position="241"/>
    </location>
    <ligand>
        <name>ATP</name>
        <dbReference type="ChEBI" id="CHEBI:30616"/>
    </ligand>
</feature>
<feature type="domain" description="AGC-kinase C-terminal" evidence="19">
    <location>
        <begin position="475"/>
        <end position="546"/>
    </location>
</feature>
<dbReference type="InterPro" id="IPR017892">
    <property type="entry name" value="Pkinase_C"/>
</dbReference>
<dbReference type="InterPro" id="IPR053793">
    <property type="entry name" value="PB1-like"/>
</dbReference>
<evidence type="ECO:0000256" key="3">
    <source>
        <dbReference type="ARBA" id="ARBA00022527"/>
    </source>
</evidence>
<dbReference type="SMART" id="SM00666">
    <property type="entry name" value="PB1"/>
    <property type="match status" value="1"/>
</dbReference>
<dbReference type="FunFam" id="1.10.510.10:FF:000048">
    <property type="entry name" value="Protein kinase C"/>
    <property type="match status" value="1"/>
</dbReference>
<dbReference type="SUPFAM" id="SSF56112">
    <property type="entry name" value="Protein kinase-like (PK-like)"/>
    <property type="match status" value="1"/>
</dbReference>
<sequence length="548" mass="62612">MPSRTGAKMDGSGCRVRLKAHYSGDILITSLDAATTFEELCEDVREMCRLHQGQPLTLKWVDDEGDPCTVSSQMELEEAFRLSCQRRDEGLIIHVFPSIPKEPGMPCPGEDKSIYRRGARRWRKLYRANGHLFQAKRFNRDSVMPSQEPPVDDKNDDVDLPSEETDGIAYISSTRKHDNIKDDSEDLKPVIDGMDGIKISQGLGLQDFDLIRVIGRGSYAKVLLVRLKKNDQIYAMKVVKKELVHDDEDIDWVQTEKHVFEQASSNPFLVGLHSCFQTTSRLFLVIEYVNGGDLMFHMQRQRKLPEEHARFYAAEICIALNFLHERGIIYRDLKLDNVLLDADGHIKLTDYGMCKEGLGPGDTTSTFCGTPNYIAPEILRGEEYGFSVDWWALGVLMFEMMAGRSPFDIITDNPDMNTEDYLFQVILEKPIRIPRFLSVKASHVLKGFLNKDPKERLGCRPQTGFSDIKSHAFFRSIDWDLLEKKQALPPFQPQITDDYGLDNFDTQFTSEPVQLTPDDEDVIKRIDQSEFEGFEYINPLLLSTEESV</sequence>
<dbReference type="Pfam" id="PF00564">
    <property type="entry name" value="PB1"/>
    <property type="match status" value="1"/>
</dbReference>
<evidence type="ECO:0000256" key="7">
    <source>
        <dbReference type="ARBA" id="ARBA00022741"/>
    </source>
</evidence>
<keyword evidence="6" id="KW-0479">Metal-binding</keyword>
<dbReference type="FunFam" id="3.30.200.20:FF:000070">
    <property type="entry name" value="Protein kinase C"/>
    <property type="match status" value="1"/>
</dbReference>
<dbReference type="AlphaFoldDB" id="A0A2Y9RLI5"/>
<dbReference type="PROSITE" id="PS50011">
    <property type="entry name" value="PROTEIN_KINASE_DOM"/>
    <property type="match status" value="1"/>
</dbReference>
<keyword evidence="9 22" id="KW-0418">Kinase</keyword>
<evidence type="ECO:0000256" key="16">
    <source>
        <dbReference type="PROSITE-ProRule" id="PRU10141"/>
    </source>
</evidence>
<feature type="domain" description="Protein kinase" evidence="18">
    <location>
        <begin position="208"/>
        <end position="474"/>
    </location>
</feature>
<dbReference type="SMART" id="SM00220">
    <property type="entry name" value="S_TKc"/>
    <property type="match status" value="1"/>
</dbReference>
<comment type="catalytic activity">
    <reaction evidence="13">
        <text>L-seryl-[protein] + ATP = O-phospho-L-seryl-[protein] + ADP + H(+)</text>
        <dbReference type="Rhea" id="RHEA:17989"/>
        <dbReference type="Rhea" id="RHEA-COMP:9863"/>
        <dbReference type="Rhea" id="RHEA-COMP:11604"/>
        <dbReference type="ChEBI" id="CHEBI:15378"/>
        <dbReference type="ChEBI" id="CHEBI:29999"/>
        <dbReference type="ChEBI" id="CHEBI:30616"/>
        <dbReference type="ChEBI" id="CHEBI:83421"/>
        <dbReference type="ChEBI" id="CHEBI:456216"/>
        <dbReference type="EC" id="2.7.11.13"/>
    </reaction>
</comment>
<organism evidence="21 22">
    <name type="scientific">Trichechus manatus latirostris</name>
    <name type="common">Florida manatee</name>
    <dbReference type="NCBI Taxonomy" id="127582"/>
    <lineage>
        <taxon>Eukaryota</taxon>
        <taxon>Metazoa</taxon>
        <taxon>Chordata</taxon>
        <taxon>Craniata</taxon>
        <taxon>Vertebrata</taxon>
        <taxon>Euteleostomi</taxon>
        <taxon>Mammalia</taxon>
        <taxon>Eutheria</taxon>
        <taxon>Afrotheria</taxon>
        <taxon>Sirenia</taxon>
        <taxon>Trichechidae</taxon>
        <taxon>Trichechus</taxon>
    </lineage>
</organism>
<feature type="active site" description="Proton acceptor" evidence="14">
    <location>
        <position position="332"/>
    </location>
</feature>
<dbReference type="InterPro" id="IPR011009">
    <property type="entry name" value="Kinase-like_dom_sf"/>
</dbReference>
<reference evidence="22" key="1">
    <citation type="submission" date="2025-08" db="UniProtKB">
        <authorList>
            <consortium name="RefSeq"/>
        </authorList>
    </citation>
    <scope>IDENTIFICATION</scope>
</reference>
<dbReference type="GO" id="GO:0004697">
    <property type="term" value="F:diacylglycerol-dependent serine/threonine kinase activity"/>
    <property type="evidence" value="ECO:0007669"/>
    <property type="project" value="UniProtKB-EC"/>
</dbReference>
<evidence type="ECO:0000256" key="4">
    <source>
        <dbReference type="ARBA" id="ARBA00022553"/>
    </source>
</evidence>
<proteinExistence type="inferred from homology"/>
<evidence type="ECO:0000259" key="20">
    <source>
        <dbReference type="PROSITE" id="PS51745"/>
    </source>
</evidence>
<dbReference type="Pfam" id="PF00069">
    <property type="entry name" value="Pkinase"/>
    <property type="match status" value="1"/>
</dbReference>
<dbReference type="Gene3D" id="1.10.510.10">
    <property type="entry name" value="Transferase(Phosphotransferase) domain 1"/>
    <property type="match status" value="1"/>
</dbReference>
<dbReference type="InterPro" id="IPR012233">
    <property type="entry name" value="PKC"/>
</dbReference>
<dbReference type="CDD" id="cd06404">
    <property type="entry name" value="PB1_aPKC"/>
    <property type="match status" value="1"/>
</dbReference>
<evidence type="ECO:0000313" key="21">
    <source>
        <dbReference type="Proteomes" id="UP000248480"/>
    </source>
</evidence>
<dbReference type="InterPro" id="IPR000270">
    <property type="entry name" value="PB1_dom"/>
</dbReference>
<evidence type="ECO:0000259" key="19">
    <source>
        <dbReference type="PROSITE" id="PS51285"/>
    </source>
</evidence>
<dbReference type="InterPro" id="IPR008271">
    <property type="entry name" value="Ser/Thr_kinase_AS"/>
</dbReference>
<dbReference type="FunFam" id="3.10.20.90:FF:000071">
    <property type="entry name" value="Protein kinase C"/>
    <property type="match status" value="1"/>
</dbReference>
<evidence type="ECO:0000256" key="15">
    <source>
        <dbReference type="PIRSR" id="PIRSR000554-2"/>
    </source>
</evidence>
<dbReference type="PROSITE" id="PS51285">
    <property type="entry name" value="AGC_KINASE_CTER"/>
    <property type="match status" value="1"/>
</dbReference>
<dbReference type="InterPro" id="IPR017441">
    <property type="entry name" value="Protein_kinase_ATP_BS"/>
</dbReference>
<keyword evidence="3" id="KW-0723">Serine/threonine-protein kinase</keyword>
<dbReference type="SUPFAM" id="SSF54277">
    <property type="entry name" value="CAD &amp; PB1 domains"/>
    <property type="match status" value="1"/>
</dbReference>
<dbReference type="PANTHER" id="PTHR24351">
    <property type="entry name" value="RIBOSOMAL PROTEIN S6 KINASE"/>
    <property type="match status" value="1"/>
</dbReference>
<dbReference type="Gene3D" id="3.30.200.20">
    <property type="entry name" value="Phosphorylase Kinase, domain 1"/>
    <property type="match status" value="1"/>
</dbReference>
<dbReference type="GO" id="GO:0106310">
    <property type="term" value="F:protein serine kinase activity"/>
    <property type="evidence" value="ECO:0007669"/>
    <property type="project" value="RHEA"/>
</dbReference>
<dbReference type="GO" id="GO:0005524">
    <property type="term" value="F:ATP binding"/>
    <property type="evidence" value="ECO:0007669"/>
    <property type="project" value="UniProtKB-UniRule"/>
</dbReference>
<keyword evidence="10" id="KW-0862">Zinc</keyword>
<evidence type="ECO:0000256" key="1">
    <source>
        <dbReference type="ARBA" id="ARBA00005490"/>
    </source>
</evidence>
<dbReference type="Pfam" id="PF00433">
    <property type="entry name" value="Pkinase_C"/>
    <property type="match status" value="1"/>
</dbReference>
<dbReference type="InterPro" id="IPR034877">
    <property type="entry name" value="PB1_aPKC"/>
</dbReference>
<name>A0A2Y9RLI5_TRIMA</name>
<dbReference type="GO" id="GO:0008270">
    <property type="term" value="F:zinc ion binding"/>
    <property type="evidence" value="ECO:0007669"/>
    <property type="project" value="UniProtKB-KW"/>
</dbReference>
<dbReference type="CTD" id="5590"/>
<dbReference type="InterPro" id="IPR000719">
    <property type="entry name" value="Prot_kinase_dom"/>
</dbReference>
<dbReference type="InterPro" id="IPR000961">
    <property type="entry name" value="AGC-kinase_C"/>
</dbReference>
<evidence type="ECO:0000256" key="8">
    <source>
        <dbReference type="ARBA" id="ARBA00022771"/>
    </source>
</evidence>
<evidence type="ECO:0000259" key="18">
    <source>
        <dbReference type="PROSITE" id="PS50011"/>
    </source>
</evidence>
<evidence type="ECO:0000256" key="17">
    <source>
        <dbReference type="SAM" id="MobiDB-lite"/>
    </source>
</evidence>
<feature type="binding site" evidence="15">
    <location>
        <begin position="214"/>
        <end position="222"/>
    </location>
    <ligand>
        <name>ATP</name>
        <dbReference type="ChEBI" id="CHEBI:30616"/>
    </ligand>
</feature>